<dbReference type="Gene3D" id="1.10.10.10">
    <property type="entry name" value="Winged helix-like DNA-binding domain superfamily/Winged helix DNA-binding domain"/>
    <property type="match status" value="1"/>
</dbReference>
<dbReference type="InterPro" id="IPR013325">
    <property type="entry name" value="RNA_pol_sigma_r2"/>
</dbReference>
<evidence type="ECO:0000313" key="4">
    <source>
        <dbReference type="EMBL" id="SDF81803.1"/>
    </source>
</evidence>
<dbReference type="Pfam" id="PF04542">
    <property type="entry name" value="Sigma70_r2"/>
    <property type="match status" value="1"/>
</dbReference>
<organism evidence="4 5">
    <name type="scientific">Bosea robiniae</name>
    <dbReference type="NCBI Taxonomy" id="1036780"/>
    <lineage>
        <taxon>Bacteria</taxon>
        <taxon>Pseudomonadati</taxon>
        <taxon>Pseudomonadota</taxon>
        <taxon>Alphaproteobacteria</taxon>
        <taxon>Hyphomicrobiales</taxon>
        <taxon>Boseaceae</taxon>
        <taxon>Bosea</taxon>
    </lineage>
</organism>
<evidence type="ECO:0000259" key="2">
    <source>
        <dbReference type="Pfam" id="PF04542"/>
    </source>
</evidence>
<gene>
    <name evidence="4" type="ORF">SAMN05421844_10285</name>
</gene>
<evidence type="ECO:0000259" key="3">
    <source>
        <dbReference type="Pfam" id="PF08281"/>
    </source>
</evidence>
<accession>A0ABY0NN54</accession>
<protein>
    <submittedName>
        <fullName evidence="4">RNA polymerase sigma-70 factor, ECF subfamily</fullName>
    </submittedName>
</protein>
<dbReference type="InterPro" id="IPR052704">
    <property type="entry name" value="ECF_Sigma-70_Domain"/>
</dbReference>
<dbReference type="EMBL" id="FNBZ01000002">
    <property type="protein sequence ID" value="SDF81803.1"/>
    <property type="molecule type" value="Genomic_DNA"/>
</dbReference>
<name>A0ABY0NN54_9HYPH</name>
<dbReference type="Proteomes" id="UP000199468">
    <property type="component" value="Unassembled WGS sequence"/>
</dbReference>
<dbReference type="Pfam" id="PF08281">
    <property type="entry name" value="Sigma70_r4_2"/>
    <property type="match status" value="1"/>
</dbReference>
<dbReference type="InterPro" id="IPR013249">
    <property type="entry name" value="RNA_pol_sigma70_r4_t2"/>
</dbReference>
<dbReference type="PANTHER" id="PTHR30173">
    <property type="entry name" value="SIGMA 19 FACTOR"/>
    <property type="match status" value="1"/>
</dbReference>
<dbReference type="Gene3D" id="1.10.1740.10">
    <property type="match status" value="1"/>
</dbReference>
<dbReference type="SUPFAM" id="SSF54427">
    <property type="entry name" value="NTF2-like"/>
    <property type="match status" value="1"/>
</dbReference>
<comment type="subunit">
    <text evidence="1">Interacts transiently with the RNA polymerase catalytic core formed by RpoA, RpoB, RpoC and RpoZ (2 alpha, 1 beta, 1 beta' and 1 omega subunit) to form the RNA polymerase holoenzyme that can initiate transcription.</text>
</comment>
<evidence type="ECO:0000313" key="5">
    <source>
        <dbReference type="Proteomes" id="UP000199468"/>
    </source>
</evidence>
<evidence type="ECO:0000256" key="1">
    <source>
        <dbReference type="ARBA" id="ARBA00011344"/>
    </source>
</evidence>
<dbReference type="InterPro" id="IPR036388">
    <property type="entry name" value="WH-like_DNA-bd_sf"/>
</dbReference>
<dbReference type="PANTHER" id="PTHR30173:SF43">
    <property type="entry name" value="ECF RNA POLYMERASE SIGMA FACTOR SIGI-RELATED"/>
    <property type="match status" value="1"/>
</dbReference>
<feature type="domain" description="RNA polymerase sigma factor 70 region 4 type 2" evidence="3">
    <location>
        <begin position="115"/>
        <end position="161"/>
    </location>
</feature>
<sequence length="301" mass="32912">MEAKKFSLEQFEVNRPHLRAVACRILGSLSDAEDAVQETWLRLSKVEVGKIANLGGWLTTTIGRICLDMLRSRKARLEEPLDGVEFSSVVIHEEARSPEDQIAATDSIGLALFVVIEKLAPAERLAFVLHDVFAVSYEGIAPVVGRSVEATRQLASRARRRVQGPPIFENTVRAKQRKLVEAFLEAARGGDFDALLSVLDPDVVFRADKETIRLGSVPEIQGANAVAEAFKGRAVAAMPALVGGGFGFIIAPDERTRAVFHLSFKHGKIVEIRALADPERLARLDLAMLPDEPSQSVRASQ</sequence>
<dbReference type="SUPFAM" id="SSF88946">
    <property type="entry name" value="Sigma2 domain of RNA polymerase sigma factors"/>
    <property type="match status" value="1"/>
</dbReference>
<dbReference type="RefSeq" id="WP_091856256.1">
    <property type="nucleotide sequence ID" value="NZ_FNBZ01000002.1"/>
</dbReference>
<dbReference type="InterPro" id="IPR014284">
    <property type="entry name" value="RNA_pol_sigma-70_dom"/>
</dbReference>
<comment type="caution">
    <text evidence="4">The sequence shown here is derived from an EMBL/GenBank/DDBJ whole genome shotgun (WGS) entry which is preliminary data.</text>
</comment>
<dbReference type="InterPro" id="IPR007627">
    <property type="entry name" value="RNA_pol_sigma70_r2"/>
</dbReference>
<keyword evidence="5" id="KW-1185">Reference proteome</keyword>
<feature type="domain" description="RNA polymerase sigma-70 region 2" evidence="2">
    <location>
        <begin position="11"/>
        <end position="74"/>
    </location>
</feature>
<dbReference type="InterPro" id="IPR032710">
    <property type="entry name" value="NTF2-like_dom_sf"/>
</dbReference>
<dbReference type="Gene3D" id="3.10.450.50">
    <property type="match status" value="1"/>
</dbReference>
<proteinExistence type="predicted"/>
<dbReference type="InterPro" id="IPR013324">
    <property type="entry name" value="RNA_pol_sigma_r3/r4-like"/>
</dbReference>
<reference evidence="4 5" key="1">
    <citation type="submission" date="2016-10" db="EMBL/GenBank/DDBJ databases">
        <authorList>
            <person name="Varghese N."/>
            <person name="Submissions S."/>
        </authorList>
    </citation>
    <scope>NUCLEOTIDE SEQUENCE [LARGE SCALE GENOMIC DNA]</scope>
    <source>
        <strain evidence="4 5">DSM 26672</strain>
    </source>
</reference>
<dbReference type="SUPFAM" id="SSF88659">
    <property type="entry name" value="Sigma3 and sigma4 domains of RNA polymerase sigma factors"/>
    <property type="match status" value="1"/>
</dbReference>
<dbReference type="NCBIfam" id="TIGR02937">
    <property type="entry name" value="sigma70-ECF"/>
    <property type="match status" value="1"/>
</dbReference>